<name>E0UND1_GLOV7</name>
<keyword evidence="2" id="KW-0614">Plasmid</keyword>
<gene>
    <name evidence="2" type="ordered locus">Cyan7822_6807</name>
</gene>
<organism evidence="2 3">
    <name type="scientific">Gloeothece verrucosa (strain PCC 7822)</name>
    <name type="common">Cyanothece sp. (strain PCC 7822)</name>
    <dbReference type="NCBI Taxonomy" id="497965"/>
    <lineage>
        <taxon>Bacteria</taxon>
        <taxon>Bacillati</taxon>
        <taxon>Cyanobacteriota</taxon>
        <taxon>Cyanophyceae</taxon>
        <taxon>Oscillatoriophycideae</taxon>
        <taxon>Chroococcales</taxon>
        <taxon>Aphanothecaceae</taxon>
        <taxon>Gloeothece</taxon>
        <taxon>Gloeothece verrucosa</taxon>
    </lineage>
</organism>
<protein>
    <submittedName>
        <fullName evidence="2">Uncharacterized protein</fullName>
    </submittedName>
</protein>
<sequence>MSVTPVSENHVSQMQGALIAFAQSFLQMQALKAEEEKKQEKEKKDEIEPQQSQEQSSSKMTGKNETNGKSDQVAIENNELNGKKEVKLENKPKDSVNTEEKEKDQASEVIPFIQIWQHETLIKGKTDKGKEINNLDVALNSKLEVAYQLAQPGQQIKGLENVEVKFQKEDKTLTFFKTDNEGKVEINANFSSSQQQVKSQQQKESPGFSKALETKAEGNPDILSQLINDFQVFREEMKTEIRAGFKDEVQQAVDEALKERLKNLRDYKWWQKASQGTGRIWDLWRTKRQEQSAASTVLQLWKKHTVRGDRQYKGNDYTILRKGDLFKLQDNEGQELLRFKTNSFGGVMLIDSNLDENHLNAIKILKNALKTGDVTDSFATEDRLLSVKEARSTRLMDEFVILAKQSTENFVKIVDKEEKYLVKATPKGQIGIMRLNAAENTYETIFQRSFTHGNFNHMTTKDLDYIENMLDMTKKSQREIERQVEQRRNEAPARRGRGR</sequence>
<feature type="region of interest" description="Disordered" evidence="1">
    <location>
        <begin position="480"/>
        <end position="499"/>
    </location>
</feature>
<dbReference type="Proteomes" id="UP000008206">
    <property type="component" value="Plasmid Cy782203"/>
</dbReference>
<feature type="compositionally biased region" description="Basic and acidic residues" evidence="1">
    <location>
        <begin position="33"/>
        <end position="47"/>
    </location>
</feature>
<dbReference type="EMBL" id="CP002201">
    <property type="protein sequence ID" value="ADN18461.1"/>
    <property type="molecule type" value="Genomic_DNA"/>
</dbReference>
<keyword evidence="3" id="KW-1185">Reference proteome</keyword>
<evidence type="ECO:0000256" key="1">
    <source>
        <dbReference type="SAM" id="MobiDB-lite"/>
    </source>
</evidence>
<feature type="compositionally biased region" description="Basic and acidic residues" evidence="1">
    <location>
        <begin position="480"/>
        <end position="493"/>
    </location>
</feature>
<evidence type="ECO:0000313" key="3">
    <source>
        <dbReference type="Proteomes" id="UP000008206"/>
    </source>
</evidence>
<proteinExistence type="predicted"/>
<feature type="compositionally biased region" description="Polar residues" evidence="1">
    <location>
        <begin position="59"/>
        <end position="70"/>
    </location>
</feature>
<accession>E0UND1</accession>
<geneLocation type="plasmid" evidence="2 3">
    <name>Cy782203</name>
</geneLocation>
<dbReference type="KEGG" id="cyj:Cyan7822_6807"/>
<evidence type="ECO:0000313" key="2">
    <source>
        <dbReference type="EMBL" id="ADN18461.1"/>
    </source>
</evidence>
<dbReference type="HOGENOM" id="CLU_588908_0_0_3"/>
<reference evidence="3" key="1">
    <citation type="journal article" date="2011" name="MBio">
        <title>Novel metabolic attributes of the genus Cyanothece, comprising a group of unicellular nitrogen-fixing Cyanobacteria.</title>
        <authorList>
            <person name="Bandyopadhyay A."/>
            <person name="Elvitigala T."/>
            <person name="Welsh E."/>
            <person name="Stockel J."/>
            <person name="Liberton M."/>
            <person name="Min H."/>
            <person name="Sherman L.A."/>
            <person name="Pakrasi H.B."/>
        </authorList>
    </citation>
    <scope>NUCLEOTIDE SEQUENCE [LARGE SCALE GENOMIC DNA]</scope>
    <source>
        <strain evidence="3">PCC 7822</strain>
        <plasmid evidence="3">Cy782203</plasmid>
    </source>
</reference>
<dbReference type="AlphaFoldDB" id="E0UND1"/>
<feature type="compositionally biased region" description="Basic and acidic residues" evidence="1">
    <location>
        <begin position="81"/>
        <end position="104"/>
    </location>
</feature>
<dbReference type="OrthoDB" id="460256at2"/>
<feature type="region of interest" description="Disordered" evidence="1">
    <location>
        <begin position="33"/>
        <end position="104"/>
    </location>
</feature>